<dbReference type="EMBL" id="JACGCM010002048">
    <property type="protein sequence ID" value="KAF6145632.1"/>
    <property type="molecule type" value="Genomic_DNA"/>
</dbReference>
<proteinExistence type="predicted"/>
<comment type="caution">
    <text evidence="2">The sequence shown here is derived from an EMBL/GenBank/DDBJ whole genome shotgun (WGS) entry which is preliminary data.</text>
</comment>
<sequence>MDLDTLLRNSQVEIRERETEITALKQQLEDGYGRKAEKSKIVELEAKLSPKNEEIEILKHSQMELRTRVYSVHKQKDQVDENFVIASRKSAITSKCLDDVRNDLLVLTCSLDTHIYDNKMLERNSFELESGKHELELHQSEMEEENAQLSERISELEAQLREVAQLSEQISATHYEREIKASNAILEVSSLHPDKVKLESALQDEQAKVKLFGTKIHNIQLESGNKLQRLITELSASKQNQELLVADHENLQRLLDDVKASE</sequence>
<accession>A0A7J7LSW9</accession>
<reference evidence="2 3" key="1">
    <citation type="journal article" date="2020" name="IScience">
        <title>Genome Sequencing of the Endangered Kingdonia uniflora (Circaeasteraceae, Ranunculales) Reveals Potential Mechanisms of Evolutionary Specialization.</title>
        <authorList>
            <person name="Sun Y."/>
            <person name="Deng T."/>
            <person name="Zhang A."/>
            <person name="Moore M.J."/>
            <person name="Landis J.B."/>
            <person name="Lin N."/>
            <person name="Zhang H."/>
            <person name="Zhang X."/>
            <person name="Huang J."/>
            <person name="Zhang X."/>
            <person name="Sun H."/>
            <person name="Wang H."/>
        </authorList>
    </citation>
    <scope>NUCLEOTIDE SEQUENCE [LARGE SCALE GENOMIC DNA]</scope>
    <source>
        <strain evidence="2">TB1705</strain>
        <tissue evidence="2">Leaf</tissue>
    </source>
</reference>
<evidence type="ECO:0000256" key="1">
    <source>
        <dbReference type="SAM" id="Coils"/>
    </source>
</evidence>
<keyword evidence="1" id="KW-0175">Coiled coil</keyword>
<evidence type="ECO:0000313" key="2">
    <source>
        <dbReference type="EMBL" id="KAF6145632.1"/>
    </source>
</evidence>
<dbReference type="Proteomes" id="UP000541444">
    <property type="component" value="Unassembled WGS sequence"/>
</dbReference>
<protein>
    <submittedName>
        <fullName evidence="2">Uncharacterized protein</fullName>
    </submittedName>
</protein>
<dbReference type="AlphaFoldDB" id="A0A7J7LSW9"/>
<gene>
    <name evidence="2" type="ORF">GIB67_018738</name>
</gene>
<dbReference type="PANTHER" id="PTHR47270:SF3">
    <property type="entry name" value="HYPOTETICAL PROTEIN"/>
    <property type="match status" value="1"/>
</dbReference>
<dbReference type="PANTHER" id="PTHR47270">
    <property type="entry name" value="PROTEIN MLP1-LIKE"/>
    <property type="match status" value="1"/>
</dbReference>
<feature type="coiled-coil region" evidence="1">
    <location>
        <begin position="128"/>
        <end position="173"/>
    </location>
</feature>
<organism evidence="2 3">
    <name type="scientific">Kingdonia uniflora</name>
    <dbReference type="NCBI Taxonomy" id="39325"/>
    <lineage>
        <taxon>Eukaryota</taxon>
        <taxon>Viridiplantae</taxon>
        <taxon>Streptophyta</taxon>
        <taxon>Embryophyta</taxon>
        <taxon>Tracheophyta</taxon>
        <taxon>Spermatophyta</taxon>
        <taxon>Magnoliopsida</taxon>
        <taxon>Ranunculales</taxon>
        <taxon>Circaeasteraceae</taxon>
        <taxon>Kingdonia</taxon>
    </lineage>
</organism>
<name>A0A7J7LSW9_9MAGN</name>
<keyword evidence="3" id="KW-1185">Reference proteome</keyword>
<evidence type="ECO:0000313" key="3">
    <source>
        <dbReference type="Proteomes" id="UP000541444"/>
    </source>
</evidence>